<dbReference type="SMART" id="SM00028">
    <property type="entry name" value="TPR"/>
    <property type="match status" value="10"/>
</dbReference>
<feature type="domain" description="Tetratricopeptide repeat protein 21A/21B C-terminal ARM" evidence="2">
    <location>
        <begin position="217"/>
        <end position="345"/>
    </location>
</feature>
<keyword evidence="1" id="KW-0802">TPR repeat</keyword>
<evidence type="ECO:0000313" key="4">
    <source>
        <dbReference type="Proteomes" id="UP000263900"/>
    </source>
</evidence>
<dbReference type="Proteomes" id="UP000263900">
    <property type="component" value="Chromosome"/>
</dbReference>
<dbReference type="Gene3D" id="1.25.40.10">
    <property type="entry name" value="Tetratricopeptide repeat domain"/>
    <property type="match status" value="4"/>
</dbReference>
<dbReference type="InterPro" id="IPR011990">
    <property type="entry name" value="TPR-like_helical_dom_sf"/>
</dbReference>
<reference evidence="3 4" key="1">
    <citation type="submission" date="2018-09" db="EMBL/GenBank/DDBJ databases">
        <title>Genome sequencing of strain 6GH32-13.</title>
        <authorList>
            <person name="Weon H.-Y."/>
            <person name="Heo J."/>
            <person name="Kwon S.-W."/>
        </authorList>
    </citation>
    <scope>NUCLEOTIDE SEQUENCE [LARGE SCALE GENOMIC DNA]</scope>
    <source>
        <strain evidence="3 4">5GH32-13</strain>
    </source>
</reference>
<dbReference type="OrthoDB" id="9803982at2"/>
<dbReference type="PROSITE" id="PS50293">
    <property type="entry name" value="TPR_REGION"/>
    <property type="match status" value="1"/>
</dbReference>
<dbReference type="RefSeq" id="WP_119051041.1">
    <property type="nucleotide sequence ID" value="NZ_CP032157.1"/>
</dbReference>
<dbReference type="SUPFAM" id="SSF48452">
    <property type="entry name" value="TPR-like"/>
    <property type="match status" value="2"/>
</dbReference>
<dbReference type="AlphaFoldDB" id="A0A3B7MQ39"/>
<feature type="repeat" description="TPR" evidence="1">
    <location>
        <begin position="206"/>
        <end position="239"/>
    </location>
</feature>
<accession>A0A3B7MQ39</accession>
<dbReference type="Pfam" id="PF13432">
    <property type="entry name" value="TPR_16"/>
    <property type="match status" value="1"/>
</dbReference>
<dbReference type="PROSITE" id="PS50005">
    <property type="entry name" value="TPR"/>
    <property type="match status" value="4"/>
</dbReference>
<feature type="repeat" description="TPR" evidence="1">
    <location>
        <begin position="410"/>
        <end position="443"/>
    </location>
</feature>
<dbReference type="InterPro" id="IPR056834">
    <property type="entry name" value="ARM_TT21_C"/>
</dbReference>
<evidence type="ECO:0000259" key="2">
    <source>
        <dbReference type="Pfam" id="PF25063"/>
    </source>
</evidence>
<dbReference type="Pfam" id="PF13174">
    <property type="entry name" value="TPR_6"/>
    <property type="match status" value="1"/>
</dbReference>
<dbReference type="PANTHER" id="PTHR12558:SF13">
    <property type="entry name" value="CELL DIVISION CYCLE PROTEIN 27 HOMOLOG"/>
    <property type="match status" value="1"/>
</dbReference>
<evidence type="ECO:0000256" key="1">
    <source>
        <dbReference type="PROSITE-ProRule" id="PRU00339"/>
    </source>
</evidence>
<dbReference type="InterPro" id="IPR019734">
    <property type="entry name" value="TPR_rpt"/>
</dbReference>
<dbReference type="Pfam" id="PF25063">
    <property type="entry name" value="ARM_TT21_C"/>
    <property type="match status" value="1"/>
</dbReference>
<feature type="repeat" description="TPR" evidence="1">
    <location>
        <begin position="240"/>
        <end position="273"/>
    </location>
</feature>
<sequence>MRDNPSRNDNEELKELVKQFQNLKSGRSHSFLDEEAFERIIDYFDDREDLQQALEAAELGIEQYPYSAMLLIKKADLLIATRHYQEALRILQHAELLDSNDINLYILKTDAYLALDQQEKAVALLENALQLFEGQERIELLFELADVYDDYEEFDKIFDCLKLILEQEPNNEEALYKICFWTDFTGRNEESIRLHQQIIEEYPYSELAWFNLAAAFQGLKLYEKAIDAYKYAIVIDEKFDYAYRNMGDAYIRMRKYKDAIEVLEKVLELSRPEDVIFEAIGHCYDRMKNFAQARFYYRKASHLNVEDSKLHYKVACTYINEAQWSTAIKHLDTALQIHRMQPEYNMAMGECKMQMGEYKEAIQYFSNVVRQRPRNISSWEALIRCLYNGEFYEEALEQVKAAIKMTEGKPLFLFYLAGVYFALGKIKEALLQLENAMNIAPKMVKKLVQLNPAILQHQMVVDVVARYKKNKPQ</sequence>
<gene>
    <name evidence="3" type="ORF">D3H65_14750</name>
</gene>
<name>A0A3B7MQ39_9BACT</name>
<dbReference type="EMBL" id="CP032157">
    <property type="protein sequence ID" value="AXY75160.1"/>
    <property type="molecule type" value="Genomic_DNA"/>
</dbReference>
<organism evidence="3 4">
    <name type="scientific">Paraflavitalea soli</name>
    <dbReference type="NCBI Taxonomy" id="2315862"/>
    <lineage>
        <taxon>Bacteria</taxon>
        <taxon>Pseudomonadati</taxon>
        <taxon>Bacteroidota</taxon>
        <taxon>Chitinophagia</taxon>
        <taxon>Chitinophagales</taxon>
        <taxon>Chitinophagaceae</taxon>
        <taxon>Paraflavitalea</taxon>
    </lineage>
</organism>
<dbReference type="PANTHER" id="PTHR12558">
    <property type="entry name" value="CELL DIVISION CYCLE 16,23,27"/>
    <property type="match status" value="1"/>
</dbReference>
<keyword evidence="4" id="KW-1185">Reference proteome</keyword>
<proteinExistence type="predicted"/>
<dbReference type="KEGG" id="pseg:D3H65_14750"/>
<feature type="repeat" description="TPR" evidence="1">
    <location>
        <begin position="342"/>
        <end position="375"/>
    </location>
</feature>
<protein>
    <submittedName>
        <fullName evidence="3">Tetratricopeptide repeat protein</fullName>
    </submittedName>
</protein>
<evidence type="ECO:0000313" key="3">
    <source>
        <dbReference type="EMBL" id="AXY75160.1"/>
    </source>
</evidence>